<dbReference type="CDD" id="cd00431">
    <property type="entry name" value="cysteine_hydrolases"/>
    <property type="match status" value="1"/>
</dbReference>
<keyword evidence="1" id="KW-0378">Hydrolase</keyword>
<name>A0A4S4FWG4_9MICO</name>
<dbReference type="Proteomes" id="UP000307380">
    <property type="component" value="Unassembled WGS sequence"/>
</dbReference>
<accession>A0A4S4FWG4</accession>
<evidence type="ECO:0000259" key="3">
    <source>
        <dbReference type="Pfam" id="PF00857"/>
    </source>
</evidence>
<dbReference type="AlphaFoldDB" id="A0A4S4FWG4"/>
<evidence type="ECO:0000256" key="1">
    <source>
        <dbReference type="ARBA" id="ARBA00022801"/>
    </source>
</evidence>
<organism evidence="4 5">
    <name type="scientific">Orlajensenia flava</name>
    <dbReference type="NCBI Taxonomy" id="2565934"/>
    <lineage>
        <taxon>Bacteria</taxon>
        <taxon>Bacillati</taxon>
        <taxon>Actinomycetota</taxon>
        <taxon>Actinomycetes</taxon>
        <taxon>Micrococcales</taxon>
        <taxon>Microbacteriaceae</taxon>
        <taxon>Orlajensenia</taxon>
    </lineage>
</organism>
<reference evidence="4 5" key="1">
    <citation type="submission" date="2019-04" db="EMBL/GenBank/DDBJ databases">
        <authorList>
            <person name="Jiang L."/>
        </authorList>
    </citation>
    <scope>NUCLEOTIDE SEQUENCE [LARGE SCALE GENOMIC DNA]</scope>
    <source>
        <strain evidence="4 5">YIM 131861</strain>
    </source>
</reference>
<evidence type="ECO:0000313" key="5">
    <source>
        <dbReference type="Proteomes" id="UP000307380"/>
    </source>
</evidence>
<feature type="domain" description="Isochorismatase-like" evidence="3">
    <location>
        <begin position="10"/>
        <end position="174"/>
    </location>
</feature>
<evidence type="ECO:0000256" key="2">
    <source>
        <dbReference type="SAM" id="MobiDB-lite"/>
    </source>
</evidence>
<dbReference type="SUPFAM" id="SSF52499">
    <property type="entry name" value="Isochorismatase-like hydrolases"/>
    <property type="match status" value="1"/>
</dbReference>
<dbReference type="InterPro" id="IPR036380">
    <property type="entry name" value="Isochorismatase-like_sf"/>
</dbReference>
<dbReference type="EMBL" id="SSSN01000005">
    <property type="protein sequence ID" value="THG34265.1"/>
    <property type="molecule type" value="Genomic_DNA"/>
</dbReference>
<dbReference type="Pfam" id="PF00857">
    <property type="entry name" value="Isochorismatase"/>
    <property type="match status" value="1"/>
</dbReference>
<dbReference type="RefSeq" id="WP_136424063.1">
    <property type="nucleotide sequence ID" value="NZ_SSSN01000005.1"/>
</dbReference>
<dbReference type="InterPro" id="IPR000868">
    <property type="entry name" value="Isochorismatase-like_dom"/>
</dbReference>
<keyword evidence="5" id="KW-1185">Reference proteome</keyword>
<evidence type="ECO:0000313" key="4">
    <source>
        <dbReference type="EMBL" id="THG34265.1"/>
    </source>
</evidence>
<sequence>MTITTLDPRTALVIIDLQAGVLALPTVHPAGDVLARALDLVDAFERRDLPVVTVTVSGGAPGRTEHPPRTAPRPAGWDALAPELQGRGMVVVKRTWGAFTGTDLDETLRALGVTQVVLAGISTSKGVESTARSAHELGYNVALATDAMTDSNPDAHDNSVLRIFPALGQTGSTAEIVALLGARAPR</sequence>
<protein>
    <submittedName>
        <fullName evidence="4">Isochorismatase family protein</fullName>
    </submittedName>
</protein>
<dbReference type="OrthoDB" id="9794942at2"/>
<comment type="caution">
    <text evidence="4">The sequence shown here is derived from an EMBL/GenBank/DDBJ whole genome shotgun (WGS) entry which is preliminary data.</text>
</comment>
<proteinExistence type="predicted"/>
<dbReference type="PANTHER" id="PTHR43540:SF7">
    <property type="entry name" value="ISOCHORISMATASE FAMILY PROTEIN YECD"/>
    <property type="match status" value="1"/>
</dbReference>
<dbReference type="GO" id="GO:0016787">
    <property type="term" value="F:hydrolase activity"/>
    <property type="evidence" value="ECO:0007669"/>
    <property type="project" value="UniProtKB-KW"/>
</dbReference>
<feature type="region of interest" description="Disordered" evidence="2">
    <location>
        <begin position="55"/>
        <end position="75"/>
    </location>
</feature>
<gene>
    <name evidence="4" type="ORF">E6C70_08195</name>
</gene>
<dbReference type="Gene3D" id="3.40.50.850">
    <property type="entry name" value="Isochorismatase-like"/>
    <property type="match status" value="1"/>
</dbReference>
<dbReference type="InterPro" id="IPR050272">
    <property type="entry name" value="Isochorismatase-like_hydrls"/>
</dbReference>
<dbReference type="PANTHER" id="PTHR43540">
    <property type="entry name" value="PEROXYUREIDOACRYLATE/UREIDOACRYLATE AMIDOHYDROLASE-RELATED"/>
    <property type="match status" value="1"/>
</dbReference>